<protein>
    <submittedName>
        <fullName evidence="2">Uncharacterized protein</fullName>
    </submittedName>
</protein>
<keyword evidence="1" id="KW-0472">Membrane</keyword>
<evidence type="ECO:0000256" key="1">
    <source>
        <dbReference type="SAM" id="Phobius"/>
    </source>
</evidence>
<reference evidence="3" key="1">
    <citation type="submission" date="2018-02" db="EMBL/GenBank/DDBJ databases">
        <authorList>
            <person name="Hausmann B."/>
        </authorList>
    </citation>
    <scope>NUCLEOTIDE SEQUENCE [LARGE SCALE GENOMIC DNA]</scope>
    <source>
        <strain evidence="3">Peat soil MAG SbA1</strain>
    </source>
</reference>
<feature type="transmembrane region" description="Helical" evidence="1">
    <location>
        <begin position="29"/>
        <end position="51"/>
    </location>
</feature>
<dbReference type="EMBL" id="OMOD01000136">
    <property type="protein sequence ID" value="SPF42097.1"/>
    <property type="molecule type" value="Genomic_DNA"/>
</dbReference>
<evidence type="ECO:0000313" key="2">
    <source>
        <dbReference type="EMBL" id="SPF42097.1"/>
    </source>
</evidence>
<proteinExistence type="predicted"/>
<gene>
    <name evidence="2" type="ORF">SBA1_420017</name>
</gene>
<keyword evidence="1" id="KW-0812">Transmembrane</keyword>
<accession>A0A2U3KR91</accession>
<keyword evidence="1" id="KW-1133">Transmembrane helix</keyword>
<name>A0A2U3KR91_9BACT</name>
<dbReference type="OrthoDB" id="282145at2"/>
<organism evidence="2 3">
    <name type="scientific">Candidatus Sulfotelmatobacter kueseliae</name>
    <dbReference type="NCBI Taxonomy" id="2042962"/>
    <lineage>
        <taxon>Bacteria</taxon>
        <taxon>Pseudomonadati</taxon>
        <taxon>Acidobacteriota</taxon>
        <taxon>Terriglobia</taxon>
        <taxon>Terriglobales</taxon>
        <taxon>Candidatus Korobacteraceae</taxon>
        <taxon>Candidatus Sulfotelmatobacter</taxon>
    </lineage>
</organism>
<dbReference type="AlphaFoldDB" id="A0A2U3KR91"/>
<sequence>MTATYVVDYWGKTVPFRQPIVIRPHPRSLSITALLVTLCALASAAFSQNVLAYHNHNSRTGLNHEETILTLSSVNFSTFDKCSRSPSTAALTS</sequence>
<dbReference type="Proteomes" id="UP000238701">
    <property type="component" value="Unassembled WGS sequence"/>
</dbReference>
<evidence type="ECO:0000313" key="3">
    <source>
        <dbReference type="Proteomes" id="UP000238701"/>
    </source>
</evidence>